<proteinExistence type="predicted"/>
<reference evidence="1 2" key="1">
    <citation type="journal article" date="2018" name="Mol. Biol. Evol.">
        <title>Broad Genomic Sampling Reveals a Smut Pathogenic Ancestry of the Fungal Clade Ustilaginomycotina.</title>
        <authorList>
            <person name="Kijpornyongpan T."/>
            <person name="Mondo S.J."/>
            <person name="Barry K."/>
            <person name="Sandor L."/>
            <person name="Lee J."/>
            <person name="Lipzen A."/>
            <person name="Pangilinan J."/>
            <person name="LaButti K."/>
            <person name="Hainaut M."/>
            <person name="Henrissat B."/>
            <person name="Grigoriev I.V."/>
            <person name="Spatafora J.W."/>
            <person name="Aime M.C."/>
        </authorList>
    </citation>
    <scope>NUCLEOTIDE SEQUENCE [LARGE SCALE GENOMIC DNA]</scope>
    <source>
        <strain evidence="1 2">SA 807</strain>
    </source>
</reference>
<name>A0ACD0P4H1_9BASI</name>
<accession>A0ACD0P4H1</accession>
<dbReference type="EMBL" id="KZ819749">
    <property type="protein sequence ID" value="PWN52941.1"/>
    <property type="molecule type" value="Genomic_DNA"/>
</dbReference>
<gene>
    <name evidence="1" type="ORF">IE53DRAFT_232393</name>
</gene>
<protein>
    <submittedName>
        <fullName evidence="1">Uncharacterized protein</fullName>
    </submittedName>
</protein>
<feature type="non-terminal residue" evidence="1">
    <location>
        <position position="1"/>
    </location>
</feature>
<evidence type="ECO:0000313" key="2">
    <source>
        <dbReference type="Proteomes" id="UP000245626"/>
    </source>
</evidence>
<organism evidence="1 2">
    <name type="scientific">Violaceomyces palustris</name>
    <dbReference type="NCBI Taxonomy" id="1673888"/>
    <lineage>
        <taxon>Eukaryota</taxon>
        <taxon>Fungi</taxon>
        <taxon>Dikarya</taxon>
        <taxon>Basidiomycota</taxon>
        <taxon>Ustilaginomycotina</taxon>
        <taxon>Ustilaginomycetes</taxon>
        <taxon>Violaceomycetales</taxon>
        <taxon>Violaceomycetaceae</taxon>
        <taxon>Violaceomyces</taxon>
    </lineage>
</organism>
<sequence length="126" mass="14233">PPPFLSLPSSRGELIIAEVSSRFKSFEDFIELVQELGFKLESKDTSNTHFVLFEFVRAGSRSEIASKRRSGSQKSEGVDVKEREEKGEGMELDQEPGADGPQEEVSDQELIQKGKEILKPCLYKRR</sequence>
<dbReference type="Proteomes" id="UP000245626">
    <property type="component" value="Unassembled WGS sequence"/>
</dbReference>
<evidence type="ECO:0000313" key="1">
    <source>
        <dbReference type="EMBL" id="PWN52941.1"/>
    </source>
</evidence>
<keyword evidence="2" id="KW-1185">Reference proteome</keyword>